<evidence type="ECO:0000313" key="6">
    <source>
        <dbReference type="EMBL" id="GAL31055.1"/>
    </source>
</evidence>
<dbReference type="CDD" id="cd08414">
    <property type="entry name" value="PBP2_LTTR_aromatics_like"/>
    <property type="match status" value="1"/>
</dbReference>
<evidence type="ECO:0000259" key="5">
    <source>
        <dbReference type="PROSITE" id="PS50931"/>
    </source>
</evidence>
<keyword evidence="7" id="KW-1185">Reference proteome</keyword>
<comment type="caution">
    <text evidence="6">The sequence shown here is derived from an EMBL/GenBank/DDBJ whole genome shotgun (WGS) entry which is preliminary data.</text>
</comment>
<dbReference type="PANTHER" id="PTHR30346:SF0">
    <property type="entry name" value="HCA OPERON TRANSCRIPTIONAL ACTIVATOR HCAR"/>
    <property type="match status" value="1"/>
</dbReference>
<comment type="similarity">
    <text evidence="1">Belongs to the LysR transcriptional regulatory family.</text>
</comment>
<reference evidence="7" key="1">
    <citation type="submission" date="2014-09" db="EMBL/GenBank/DDBJ databases">
        <title>Vibrio variabilis JCM 19239. (C206) whole genome shotgun sequence.</title>
        <authorList>
            <person name="Sawabe T."/>
            <person name="Meirelles P."/>
            <person name="Nakanishi M."/>
            <person name="Sayaka M."/>
            <person name="Hattori M."/>
            <person name="Ohkuma M."/>
        </authorList>
    </citation>
    <scope>NUCLEOTIDE SEQUENCE [LARGE SCALE GENOMIC DNA]</scope>
    <source>
        <strain evidence="7">JCM 19239</strain>
    </source>
</reference>
<dbReference type="PROSITE" id="PS50931">
    <property type="entry name" value="HTH_LYSR"/>
    <property type="match status" value="1"/>
</dbReference>
<sequence>MEIKQIRYFIAVAQELHFRNAARRLNISQPPLSYQIRKLEDELGVLLLERDTRNVTLTKAGKYFYDRSQRILNKLDKEVAVTQNIHNGQTGSIVLGFSGSAVFSLLPAIIKQSRYIFPDLILDVRQLTTQEQIKELNLGNIDVGILVPPVYDNTINTYTIKREGFNLCVPENHHLASRHCIDIVELSNEKFVMTRREDGEGYYDLIIALCMEGGFTPSIIQTAKEQQTIVSLVAACIGIAIVPESTRNIANTSVVFIPINSKIRKQSSVAWKEKLQNEELSSFIEVIKQLRAPD</sequence>
<evidence type="ECO:0000256" key="1">
    <source>
        <dbReference type="ARBA" id="ARBA00009437"/>
    </source>
</evidence>
<dbReference type="Pfam" id="PF03466">
    <property type="entry name" value="LysR_substrate"/>
    <property type="match status" value="1"/>
</dbReference>
<dbReference type="EMBL" id="BBMS01000128">
    <property type="protein sequence ID" value="GAL31055.1"/>
    <property type="molecule type" value="Genomic_DNA"/>
</dbReference>
<accession>A0ABQ0JRS7</accession>
<dbReference type="InterPro" id="IPR000847">
    <property type="entry name" value="LysR_HTH_N"/>
</dbReference>
<reference evidence="7" key="2">
    <citation type="submission" date="2014-09" db="EMBL/GenBank/DDBJ databases">
        <authorList>
            <consortium name="NBRP consortium"/>
            <person name="Sawabe T."/>
            <person name="Meirelles P."/>
            <person name="Nakanishi M."/>
            <person name="Sayaka M."/>
            <person name="Hattori M."/>
            <person name="Ohkuma M."/>
        </authorList>
    </citation>
    <scope>NUCLEOTIDE SEQUENCE [LARGE SCALE GENOMIC DNA]</scope>
    <source>
        <strain evidence="7">JCM 19239</strain>
    </source>
</reference>
<proteinExistence type="inferred from homology"/>
<dbReference type="SUPFAM" id="SSF53850">
    <property type="entry name" value="Periplasmic binding protein-like II"/>
    <property type="match status" value="1"/>
</dbReference>
<keyword evidence="3" id="KW-0238">DNA-binding</keyword>
<keyword evidence="4" id="KW-0804">Transcription</keyword>
<dbReference type="Proteomes" id="UP000029223">
    <property type="component" value="Unassembled WGS sequence"/>
</dbReference>
<evidence type="ECO:0000256" key="2">
    <source>
        <dbReference type="ARBA" id="ARBA00023015"/>
    </source>
</evidence>
<dbReference type="SUPFAM" id="SSF46785">
    <property type="entry name" value="Winged helix' DNA-binding domain"/>
    <property type="match status" value="1"/>
</dbReference>
<dbReference type="InterPro" id="IPR036388">
    <property type="entry name" value="WH-like_DNA-bd_sf"/>
</dbReference>
<dbReference type="InterPro" id="IPR005119">
    <property type="entry name" value="LysR_subst-bd"/>
</dbReference>
<keyword evidence="2" id="KW-0805">Transcription regulation</keyword>
<evidence type="ECO:0000313" key="7">
    <source>
        <dbReference type="Proteomes" id="UP000029223"/>
    </source>
</evidence>
<dbReference type="PRINTS" id="PR00039">
    <property type="entry name" value="HTHLYSR"/>
</dbReference>
<evidence type="ECO:0000256" key="4">
    <source>
        <dbReference type="ARBA" id="ARBA00023163"/>
    </source>
</evidence>
<feature type="domain" description="HTH lysR-type" evidence="5">
    <location>
        <begin position="1"/>
        <end position="58"/>
    </location>
</feature>
<dbReference type="Gene3D" id="3.40.190.10">
    <property type="entry name" value="Periplasmic binding protein-like II"/>
    <property type="match status" value="2"/>
</dbReference>
<dbReference type="PANTHER" id="PTHR30346">
    <property type="entry name" value="TRANSCRIPTIONAL DUAL REGULATOR HCAR-RELATED"/>
    <property type="match status" value="1"/>
</dbReference>
<dbReference type="Gene3D" id="1.10.10.10">
    <property type="entry name" value="Winged helix-like DNA-binding domain superfamily/Winged helix DNA-binding domain"/>
    <property type="match status" value="1"/>
</dbReference>
<dbReference type="Pfam" id="PF00126">
    <property type="entry name" value="HTH_1"/>
    <property type="match status" value="1"/>
</dbReference>
<dbReference type="InterPro" id="IPR036390">
    <property type="entry name" value="WH_DNA-bd_sf"/>
</dbReference>
<organism evidence="6 7">
    <name type="scientific">Vibrio variabilis</name>
    <dbReference type="NCBI Taxonomy" id="990271"/>
    <lineage>
        <taxon>Bacteria</taxon>
        <taxon>Pseudomonadati</taxon>
        <taxon>Pseudomonadota</taxon>
        <taxon>Gammaproteobacteria</taxon>
        <taxon>Vibrionales</taxon>
        <taxon>Vibrionaceae</taxon>
        <taxon>Vibrio</taxon>
    </lineage>
</organism>
<protein>
    <submittedName>
        <fullName evidence="6">Aromatic hydrocarbon utilization transcriptional regulator CatR (LysR family)</fullName>
    </submittedName>
</protein>
<gene>
    <name evidence="6" type="ORF">JCM19239_2723</name>
</gene>
<evidence type="ECO:0000256" key="3">
    <source>
        <dbReference type="ARBA" id="ARBA00023125"/>
    </source>
</evidence>
<name>A0ABQ0JRS7_9VIBR</name>